<dbReference type="SUPFAM" id="SSF111369">
    <property type="entry name" value="HlyD-like secretion proteins"/>
    <property type="match status" value="1"/>
</dbReference>
<dbReference type="InterPro" id="IPR058626">
    <property type="entry name" value="MdtA-like_b-barrel"/>
</dbReference>
<organism evidence="5 6">
    <name type="scientific">Hankyongella ginsenosidimutans</name>
    <dbReference type="NCBI Taxonomy" id="1763828"/>
    <lineage>
        <taxon>Bacteria</taxon>
        <taxon>Pseudomonadati</taxon>
        <taxon>Pseudomonadota</taxon>
        <taxon>Alphaproteobacteria</taxon>
        <taxon>Sphingomonadales</taxon>
        <taxon>Sphingomonadaceae</taxon>
        <taxon>Hankyongella</taxon>
    </lineage>
</organism>
<accession>A0A4D7C7I9</accession>
<dbReference type="EMBL" id="CP039704">
    <property type="protein sequence ID" value="QCI78653.1"/>
    <property type="molecule type" value="Genomic_DNA"/>
</dbReference>
<name>A0A4D7C7I9_9SPHN</name>
<dbReference type="PANTHER" id="PTHR30158:SF10">
    <property type="entry name" value="CATION EFFLUX PUMP"/>
    <property type="match status" value="1"/>
</dbReference>
<dbReference type="InterPro" id="IPR006143">
    <property type="entry name" value="RND_pump_MFP"/>
</dbReference>
<evidence type="ECO:0000313" key="5">
    <source>
        <dbReference type="EMBL" id="QCI78653.1"/>
    </source>
</evidence>
<dbReference type="PANTHER" id="PTHR30158">
    <property type="entry name" value="ACRA/E-RELATED COMPONENT OF DRUG EFFLUX TRANSPORTER"/>
    <property type="match status" value="1"/>
</dbReference>
<feature type="domain" description="Multidrug resistance protein MdtA-like C-terminal permuted SH3" evidence="4">
    <location>
        <begin position="186"/>
        <end position="246"/>
    </location>
</feature>
<evidence type="ECO:0000259" key="3">
    <source>
        <dbReference type="Pfam" id="PF25944"/>
    </source>
</evidence>
<evidence type="ECO:0000259" key="4">
    <source>
        <dbReference type="Pfam" id="PF25967"/>
    </source>
</evidence>
<dbReference type="Gene3D" id="2.40.420.20">
    <property type="match status" value="1"/>
</dbReference>
<dbReference type="GO" id="GO:0030313">
    <property type="term" value="C:cell envelope"/>
    <property type="evidence" value="ECO:0007669"/>
    <property type="project" value="UniProtKB-SubCell"/>
</dbReference>
<keyword evidence="6" id="KW-1185">Reference proteome</keyword>
<dbReference type="Gene3D" id="2.40.50.100">
    <property type="match status" value="1"/>
</dbReference>
<dbReference type="GO" id="GO:0005886">
    <property type="term" value="C:plasma membrane"/>
    <property type="evidence" value="ECO:0007669"/>
    <property type="project" value="TreeGrafter"/>
</dbReference>
<dbReference type="GO" id="GO:0022857">
    <property type="term" value="F:transmembrane transporter activity"/>
    <property type="evidence" value="ECO:0007669"/>
    <property type="project" value="InterPro"/>
</dbReference>
<dbReference type="Pfam" id="PF25944">
    <property type="entry name" value="Beta-barrel_RND"/>
    <property type="match status" value="1"/>
</dbReference>
<dbReference type="AlphaFoldDB" id="A0A4D7C7I9"/>
<gene>
    <name evidence="5" type="ORF">E6W36_00440</name>
</gene>
<comment type="similarity">
    <text evidence="2">Belongs to the membrane fusion protein (MFP) (TC 8.A.1) family.</text>
</comment>
<dbReference type="NCBIfam" id="TIGR01730">
    <property type="entry name" value="RND_mfp"/>
    <property type="match status" value="1"/>
</dbReference>
<reference evidence="6" key="1">
    <citation type="submission" date="2019-04" db="EMBL/GenBank/DDBJ databases">
        <title>Complete genome sequence of Sphingomonas sp. W1-2-3.</title>
        <authorList>
            <person name="Im W.T."/>
        </authorList>
    </citation>
    <scope>NUCLEOTIDE SEQUENCE [LARGE SCALE GENOMIC DNA]</scope>
    <source>
        <strain evidence="6">W1-2-3</strain>
    </source>
</reference>
<dbReference type="FunFam" id="2.40.420.20:FF:000001">
    <property type="entry name" value="Efflux RND transporter periplasmic adaptor subunit"/>
    <property type="match status" value="1"/>
</dbReference>
<protein>
    <submittedName>
        <fullName evidence="5">Efflux RND transporter periplasmic adaptor subunit</fullName>
    </submittedName>
</protein>
<dbReference type="Proteomes" id="UP000298714">
    <property type="component" value="Chromosome"/>
</dbReference>
<comment type="subcellular location">
    <subcellularLocation>
        <location evidence="1">Cell envelope</location>
    </subcellularLocation>
</comment>
<evidence type="ECO:0000313" key="6">
    <source>
        <dbReference type="Proteomes" id="UP000298714"/>
    </source>
</evidence>
<dbReference type="Gene3D" id="1.10.287.470">
    <property type="entry name" value="Helix hairpin bin"/>
    <property type="match status" value="1"/>
</dbReference>
<dbReference type="InterPro" id="IPR058627">
    <property type="entry name" value="MdtA-like_C"/>
</dbReference>
<feature type="domain" description="Multidrug resistance protein MdtA-like beta-barrel" evidence="3">
    <location>
        <begin position="123"/>
        <end position="179"/>
    </location>
</feature>
<dbReference type="GO" id="GO:0046677">
    <property type="term" value="P:response to antibiotic"/>
    <property type="evidence" value="ECO:0007669"/>
    <property type="project" value="TreeGrafter"/>
</dbReference>
<dbReference type="Gene3D" id="2.40.30.170">
    <property type="match status" value="1"/>
</dbReference>
<evidence type="ECO:0000256" key="2">
    <source>
        <dbReference type="ARBA" id="ARBA00009477"/>
    </source>
</evidence>
<dbReference type="KEGG" id="hgn:E6W36_00440"/>
<sequence>MCKRSGTRTRIAAARKYPGEGFRPAAGLAQNAQASVRSAEADVHQAELNLGYTRITAPIAGRASARFVSVGNLVSGDSAQAQTLTTIATLRPIRFIFDADEAAYLRYVRLAQAGERPSGRTVQHPVLVQLQGENDYSHKGNLDFVDNRIDPQTGSIRGRAVLQNDDLLLLPGMFGRLRLLGRPKYDAILIPDEAIGTDQSQRVVFVVQPDQSIQPQPVTLGPIIDGLRVVRTGLKPDQKIVINGLMRLRPGLSVEPQETQIAQPKPVDTRKAG</sequence>
<dbReference type="Pfam" id="PF25967">
    <property type="entry name" value="RND-MFP_C"/>
    <property type="match status" value="1"/>
</dbReference>
<evidence type="ECO:0000256" key="1">
    <source>
        <dbReference type="ARBA" id="ARBA00004196"/>
    </source>
</evidence>
<proteinExistence type="inferred from homology"/>